<dbReference type="PRINTS" id="PR00337">
    <property type="entry name" value="LEUILEVALBP"/>
</dbReference>
<comment type="similarity">
    <text evidence="1">Belongs to the leucine-binding protein family.</text>
</comment>
<dbReference type="OrthoDB" id="9772589at2"/>
<keyword evidence="3" id="KW-0732">Signal</keyword>
<dbReference type="PROSITE" id="PS51257">
    <property type="entry name" value="PROKAR_LIPOPROTEIN"/>
    <property type="match status" value="1"/>
</dbReference>
<evidence type="ECO:0000313" key="10">
    <source>
        <dbReference type="Proteomes" id="UP000321514"/>
    </source>
</evidence>
<evidence type="ECO:0000256" key="3">
    <source>
        <dbReference type="ARBA" id="ARBA00022729"/>
    </source>
</evidence>
<dbReference type="InterPro" id="IPR028081">
    <property type="entry name" value="Leu-bd"/>
</dbReference>
<keyword evidence="9" id="KW-1185">Reference proteome</keyword>
<evidence type="ECO:0000256" key="2">
    <source>
        <dbReference type="ARBA" id="ARBA00022448"/>
    </source>
</evidence>
<evidence type="ECO:0000256" key="5">
    <source>
        <dbReference type="SAM" id="MobiDB-lite"/>
    </source>
</evidence>
<organism evidence="7 10">
    <name type="scientific">Myxococcus fulvus</name>
    <dbReference type="NCBI Taxonomy" id="33"/>
    <lineage>
        <taxon>Bacteria</taxon>
        <taxon>Pseudomonadati</taxon>
        <taxon>Myxococcota</taxon>
        <taxon>Myxococcia</taxon>
        <taxon>Myxococcales</taxon>
        <taxon>Cystobacterineae</taxon>
        <taxon>Myxococcaceae</taxon>
        <taxon>Myxococcus</taxon>
    </lineage>
</organism>
<dbReference type="InterPro" id="IPR028082">
    <property type="entry name" value="Peripla_BP_I"/>
</dbReference>
<evidence type="ECO:0000313" key="9">
    <source>
        <dbReference type="Proteomes" id="UP000183760"/>
    </source>
</evidence>
<evidence type="ECO:0000313" key="8">
    <source>
        <dbReference type="EMBL" id="SET12117.1"/>
    </source>
</evidence>
<dbReference type="EMBL" id="FOIB01000001">
    <property type="protein sequence ID" value="SET12117.1"/>
    <property type="molecule type" value="Genomic_DNA"/>
</dbReference>
<evidence type="ECO:0000256" key="4">
    <source>
        <dbReference type="ARBA" id="ARBA00022970"/>
    </source>
</evidence>
<dbReference type="PANTHER" id="PTHR30483:SF6">
    <property type="entry name" value="PERIPLASMIC BINDING PROTEIN OF ABC TRANSPORTER FOR NATURAL AMINO ACIDS"/>
    <property type="match status" value="1"/>
</dbReference>
<dbReference type="InterPro" id="IPR051010">
    <property type="entry name" value="BCAA_transport"/>
</dbReference>
<keyword evidence="2" id="KW-0813">Transport</keyword>
<dbReference type="SUPFAM" id="SSF53822">
    <property type="entry name" value="Periplasmic binding protein-like I"/>
    <property type="match status" value="1"/>
</dbReference>
<protein>
    <submittedName>
        <fullName evidence="8">Amino acid/amide ABC transporter substrate-binding protein, HAAT family</fullName>
    </submittedName>
    <submittedName>
        <fullName evidence="7">Ethanolamine utilization protein EutJ</fullName>
    </submittedName>
</protein>
<dbReference type="Proteomes" id="UP000321514">
    <property type="component" value="Unassembled WGS sequence"/>
</dbReference>
<accession>A0A511STN2</accession>
<feature type="region of interest" description="Disordered" evidence="5">
    <location>
        <begin position="19"/>
        <end position="69"/>
    </location>
</feature>
<gene>
    <name evidence="7" type="ORF">MFU01_03320</name>
    <name evidence="8" type="ORF">SAMN05443572_1011161</name>
</gene>
<keyword evidence="4" id="KW-0029">Amino-acid transport</keyword>
<comment type="caution">
    <text evidence="7">The sequence shown here is derived from an EMBL/GenBank/DDBJ whole genome shotgun (WGS) entry which is preliminary data.</text>
</comment>
<sequence length="413" mass="43205">MRHLLLLATLALSLAGCEKKSAPTPTEPPPSGQATAPQGSQEGTPAQAPAQPGAQVQAGGDSGPIVVGEVGSLTGSEATFGVSARNGIELALDEANAAGGVKGRKVVVRVYDSQGRPEEGAQAATRLITQDKVVAILGEAASSVSMAMAEKAQAGKVPMITPTSTSAEVTKKGDYIFRVCFIDEFQGLVMAKFARENLKLSRVAVLTDNKSAFSMGLANVFTAKFQEFGGQVVGTESYSKGDTDFRAQLTAIKQLKPEAMFVPGYYTDVGIIARQAREVGLKVPLLGGDGWDSDKLFELGGSALEGSYFSNHYSPGNPDPVLQSFLARYKARYESVPDSVAALSYDAGRVLVEAMKRAPDLSGPSLRDAIAATKDFPGVAGRITLDANRDAVKEAVVLKVSGGKAEFVTTVKP</sequence>
<dbReference type="CDD" id="cd06347">
    <property type="entry name" value="PBP1_ABC_LivK_ligand_binding-like"/>
    <property type="match status" value="1"/>
</dbReference>
<dbReference type="Gene3D" id="3.40.50.2300">
    <property type="match status" value="2"/>
</dbReference>
<name>A0A511STN2_MYXFU</name>
<feature type="compositionally biased region" description="Low complexity" evidence="5">
    <location>
        <begin position="45"/>
        <end position="59"/>
    </location>
</feature>
<dbReference type="GO" id="GO:0006865">
    <property type="term" value="P:amino acid transport"/>
    <property type="evidence" value="ECO:0007669"/>
    <property type="project" value="UniProtKB-KW"/>
</dbReference>
<dbReference type="EMBL" id="BJXR01000006">
    <property type="protein sequence ID" value="GEN05295.1"/>
    <property type="molecule type" value="Genomic_DNA"/>
</dbReference>
<reference evidence="8 9" key="1">
    <citation type="submission" date="2016-10" db="EMBL/GenBank/DDBJ databases">
        <authorList>
            <person name="Varghese N."/>
            <person name="Submissions S."/>
        </authorList>
    </citation>
    <scope>NUCLEOTIDE SEQUENCE [LARGE SCALE GENOMIC DNA]</scope>
    <source>
        <strain evidence="8 9">DSM 16525</strain>
    </source>
</reference>
<reference evidence="7 10" key="2">
    <citation type="submission" date="2019-07" db="EMBL/GenBank/DDBJ databases">
        <title>Whole genome shotgun sequence of Myxococcus fulvus NBRC 100333.</title>
        <authorList>
            <person name="Hosoyama A."/>
            <person name="Uohara A."/>
            <person name="Ohji S."/>
            <person name="Ichikawa N."/>
        </authorList>
    </citation>
    <scope>NUCLEOTIDE SEQUENCE [LARGE SCALE GENOMIC DNA]</scope>
    <source>
        <strain evidence="7 10">NBRC 100333</strain>
    </source>
</reference>
<dbReference type="PANTHER" id="PTHR30483">
    <property type="entry name" value="LEUCINE-SPECIFIC-BINDING PROTEIN"/>
    <property type="match status" value="1"/>
</dbReference>
<dbReference type="Proteomes" id="UP000183760">
    <property type="component" value="Unassembled WGS sequence"/>
</dbReference>
<dbReference type="Pfam" id="PF13458">
    <property type="entry name" value="Peripla_BP_6"/>
    <property type="match status" value="1"/>
</dbReference>
<evidence type="ECO:0000256" key="1">
    <source>
        <dbReference type="ARBA" id="ARBA00010062"/>
    </source>
</evidence>
<feature type="compositionally biased region" description="Polar residues" evidence="5">
    <location>
        <begin position="32"/>
        <end position="44"/>
    </location>
</feature>
<proteinExistence type="inferred from homology"/>
<evidence type="ECO:0000259" key="6">
    <source>
        <dbReference type="Pfam" id="PF13458"/>
    </source>
</evidence>
<dbReference type="STRING" id="1334629.MFUL124B02_06735"/>
<feature type="domain" description="Leucine-binding protein" evidence="6">
    <location>
        <begin position="64"/>
        <end position="402"/>
    </location>
</feature>
<dbReference type="RefSeq" id="WP_046711297.1">
    <property type="nucleotide sequence ID" value="NZ_BJXR01000006.1"/>
</dbReference>
<dbReference type="InterPro" id="IPR000709">
    <property type="entry name" value="Leu_Ile_Val-bd"/>
</dbReference>
<evidence type="ECO:0000313" key="7">
    <source>
        <dbReference type="EMBL" id="GEN05295.1"/>
    </source>
</evidence>
<dbReference type="AlphaFoldDB" id="A0A511STN2"/>